<dbReference type="CDD" id="cd01647">
    <property type="entry name" value="RT_LTR"/>
    <property type="match status" value="1"/>
</dbReference>
<keyword evidence="6" id="KW-1185">Reference proteome</keyword>
<dbReference type="InterPro" id="IPR003309">
    <property type="entry name" value="SCAN_dom"/>
</dbReference>
<reference evidence="6" key="1">
    <citation type="submission" date="2024-04" db="EMBL/GenBank/DDBJ databases">
        <title>Salinicola lusitanus LLJ914,a marine bacterium isolated from the Okinawa Trough.</title>
        <authorList>
            <person name="Li J."/>
        </authorList>
    </citation>
    <scope>NUCLEOTIDE SEQUENCE [LARGE SCALE GENOMIC DNA]</scope>
</reference>
<feature type="compositionally biased region" description="Basic and acidic residues" evidence="3">
    <location>
        <begin position="80"/>
        <end position="99"/>
    </location>
</feature>
<dbReference type="SUPFAM" id="SSF53098">
    <property type="entry name" value="Ribonuclease H-like"/>
    <property type="match status" value="1"/>
</dbReference>
<dbReference type="Pfam" id="PF00078">
    <property type="entry name" value="RVT_1"/>
    <property type="match status" value="1"/>
</dbReference>
<evidence type="ECO:0000256" key="3">
    <source>
        <dbReference type="SAM" id="MobiDB-lite"/>
    </source>
</evidence>
<dbReference type="SUPFAM" id="SSF47353">
    <property type="entry name" value="Retrovirus capsid dimerization domain-like"/>
    <property type="match status" value="1"/>
</dbReference>
<dbReference type="PANTHER" id="PTHR46888:SF1">
    <property type="entry name" value="RIBONUCLEASE H"/>
    <property type="match status" value="1"/>
</dbReference>
<comment type="caution">
    <text evidence="5">The sequence shown here is derived from an EMBL/GenBank/DDBJ whole genome shotgun (WGS) entry which is preliminary data.</text>
</comment>
<dbReference type="EMBL" id="JBBPFD010000013">
    <property type="protein sequence ID" value="KAK7902112.1"/>
    <property type="molecule type" value="Genomic_DNA"/>
</dbReference>
<evidence type="ECO:0000313" key="6">
    <source>
        <dbReference type="Proteomes" id="UP001460270"/>
    </source>
</evidence>
<dbReference type="Pfam" id="PF02023">
    <property type="entry name" value="SCAN"/>
    <property type="match status" value="1"/>
</dbReference>
<evidence type="ECO:0000259" key="4">
    <source>
        <dbReference type="PROSITE" id="PS50804"/>
    </source>
</evidence>
<accession>A0AAW0NQ21</accession>
<dbReference type="PROSITE" id="PS50804">
    <property type="entry name" value="SCAN_BOX"/>
    <property type="match status" value="1"/>
</dbReference>
<dbReference type="SUPFAM" id="SSF56672">
    <property type="entry name" value="DNA/RNA polymerases"/>
    <property type="match status" value="1"/>
</dbReference>
<dbReference type="Proteomes" id="UP001460270">
    <property type="component" value="Unassembled WGS sequence"/>
</dbReference>
<dbReference type="SMART" id="SM00431">
    <property type="entry name" value="SCAN"/>
    <property type="match status" value="1"/>
</dbReference>
<dbReference type="AlphaFoldDB" id="A0AAW0NQ21"/>
<evidence type="ECO:0000313" key="5">
    <source>
        <dbReference type="EMBL" id="KAK7902112.1"/>
    </source>
</evidence>
<dbReference type="EC" id="3.1.26.4" evidence="2"/>
<dbReference type="GO" id="GO:0003676">
    <property type="term" value="F:nucleic acid binding"/>
    <property type="evidence" value="ECO:0007669"/>
    <property type="project" value="InterPro"/>
</dbReference>
<dbReference type="InterPro" id="IPR012337">
    <property type="entry name" value="RNaseH-like_sf"/>
</dbReference>
<feature type="domain" description="SCAN box" evidence="4">
    <location>
        <begin position="206"/>
        <end position="282"/>
    </location>
</feature>
<dbReference type="CDD" id="cd07936">
    <property type="entry name" value="SCAN"/>
    <property type="match status" value="1"/>
</dbReference>
<dbReference type="InterPro" id="IPR000477">
    <property type="entry name" value="RT_dom"/>
</dbReference>
<feature type="region of interest" description="Disordered" evidence="3">
    <location>
        <begin position="296"/>
        <end position="317"/>
    </location>
</feature>
<dbReference type="InterPro" id="IPR038269">
    <property type="entry name" value="SCAN_sf"/>
</dbReference>
<dbReference type="InterPro" id="IPR036397">
    <property type="entry name" value="RNaseH_sf"/>
</dbReference>
<dbReference type="GO" id="GO:0006259">
    <property type="term" value="P:DNA metabolic process"/>
    <property type="evidence" value="ECO:0007669"/>
    <property type="project" value="UniProtKB-ARBA"/>
</dbReference>
<dbReference type="PANTHER" id="PTHR46888">
    <property type="entry name" value="ZINC KNUCKLE DOMAINCONTAINING PROTEIN-RELATED"/>
    <property type="match status" value="1"/>
</dbReference>
<dbReference type="InterPro" id="IPR043128">
    <property type="entry name" value="Rev_trsase/Diguanyl_cyclase"/>
</dbReference>
<dbReference type="Gene3D" id="3.30.420.10">
    <property type="entry name" value="Ribonuclease H-like superfamily/Ribonuclease H"/>
    <property type="match status" value="1"/>
</dbReference>
<organism evidence="5 6">
    <name type="scientific">Mugilogobius chulae</name>
    <name type="common">yellowstripe goby</name>
    <dbReference type="NCBI Taxonomy" id="88201"/>
    <lineage>
        <taxon>Eukaryota</taxon>
        <taxon>Metazoa</taxon>
        <taxon>Chordata</taxon>
        <taxon>Craniata</taxon>
        <taxon>Vertebrata</taxon>
        <taxon>Euteleostomi</taxon>
        <taxon>Actinopterygii</taxon>
        <taxon>Neopterygii</taxon>
        <taxon>Teleostei</taxon>
        <taxon>Neoteleostei</taxon>
        <taxon>Acanthomorphata</taxon>
        <taxon>Gobiaria</taxon>
        <taxon>Gobiiformes</taxon>
        <taxon>Gobioidei</taxon>
        <taxon>Gobiidae</taxon>
        <taxon>Gobionellinae</taxon>
        <taxon>Mugilogobius</taxon>
    </lineage>
</organism>
<feature type="region of interest" description="Disordered" evidence="3">
    <location>
        <begin position="80"/>
        <end position="111"/>
    </location>
</feature>
<sequence>MQNEQVTRVKQHAATQFHEVDLAEGAAASELPVEPPGTGDQAAFDKLYALIRRQMEIQERESLKQEQRWQSVQVQLNNFREELEGDRDGPYGDPHERSDAFGPSQRPESVSQDVIGPEVAISRAWGGGAVPKFEEGDDIEQYLTTFERLATAYKWPRADWAVHLVPHLTGRARAAFVAMDMFESMNYDKVREAILAKYEINEEMYRLRFREPDHRPGETPRELYNRLKDLYKKWIKPEKKTVEQVGEVLILEQYLATLSHEVRVWVKEHNPKTGQRAAELVEAFVAARQGPKVFRKDQSHRQPPVWGNKDHSLPPTDDGLVERYNQTLKSMLKKFVAEDGKDWDRWLPYLMFSYREVPQASTGYSPFELLYGRQVRGPLEVLRDAWDPASDPQPVPVLQYVMQMREKMEQLSQLVHEMQRELLAIVPSGLFVDQPGYTTVVEHNITLKDPCQCASGYWMTWLNALALPVHHNFGFMSGVLAGALGSRGTAVYSLQDTTRAISIHCHALWPPGAPATFQRLMDQVLEGAGAYAGAYLDDIVVFSHSWKDHLEHLQDIFQRLKQAGLTAQPKKCALARQEAKYLGYLLGHGVIRPQQDKVEAVRNCPRPQTKSQLRLDPEVHAQSVVMEEEHERAFQDLKEALCKDPVLQPRL</sequence>
<evidence type="ECO:0000256" key="2">
    <source>
        <dbReference type="ARBA" id="ARBA00012180"/>
    </source>
</evidence>
<proteinExistence type="inferred from homology"/>
<dbReference type="Gene3D" id="3.30.70.270">
    <property type="match status" value="1"/>
</dbReference>
<evidence type="ECO:0000256" key="1">
    <source>
        <dbReference type="ARBA" id="ARBA00010879"/>
    </source>
</evidence>
<name>A0AAW0NQ21_9GOBI</name>
<protein>
    <recommendedName>
        <fullName evidence="2">ribonuclease H</fullName>
        <ecNumber evidence="2">3.1.26.4</ecNumber>
    </recommendedName>
</protein>
<dbReference type="FunFam" id="3.30.70.270:FF:000003">
    <property type="entry name" value="Transposon Ty3-G Gag-Pol polyprotein"/>
    <property type="match status" value="1"/>
</dbReference>
<dbReference type="GO" id="GO:0004523">
    <property type="term" value="F:RNA-DNA hybrid ribonuclease activity"/>
    <property type="evidence" value="ECO:0007669"/>
    <property type="project" value="UniProtKB-EC"/>
</dbReference>
<dbReference type="Gene3D" id="1.10.4020.10">
    <property type="entry name" value="DNA breaking-rejoining enzymes"/>
    <property type="match status" value="1"/>
</dbReference>
<comment type="similarity">
    <text evidence="1">Belongs to the beta type-B retroviral polymerase family. HERV class-II K(HML-2) pol subfamily.</text>
</comment>
<gene>
    <name evidence="5" type="ORF">WMY93_018881</name>
</gene>
<dbReference type="InterPro" id="IPR043502">
    <property type="entry name" value="DNA/RNA_pol_sf"/>
</dbReference>